<gene>
    <name evidence="1" type="ORF">HD592_000955</name>
</gene>
<dbReference type="EMBL" id="JACHMK010000001">
    <property type="protein sequence ID" value="MBB6334390.1"/>
    <property type="molecule type" value="Genomic_DNA"/>
</dbReference>
<reference evidence="1" key="1">
    <citation type="submission" date="2020-08" db="EMBL/GenBank/DDBJ databases">
        <title>Sequencing the genomes of 1000 actinobacteria strains.</title>
        <authorList>
            <person name="Klenk H.-P."/>
        </authorList>
    </citation>
    <scope>NUCLEOTIDE SEQUENCE</scope>
    <source>
        <strain evidence="1">DSM 10695</strain>
    </source>
</reference>
<evidence type="ECO:0000313" key="1">
    <source>
        <dbReference type="EMBL" id="MBB6334390.1"/>
    </source>
</evidence>
<protein>
    <submittedName>
        <fullName evidence="1">Alpha-glucosidase</fullName>
        <ecNumber evidence="1">3.2.1.20</ecNumber>
    </submittedName>
</protein>
<dbReference type="RefSeq" id="WP_184452313.1">
    <property type="nucleotide sequence ID" value="NZ_JACHMK010000001.1"/>
</dbReference>
<dbReference type="AlphaFoldDB" id="A0A923E5A0"/>
<name>A0A923E5A0_9ACTO</name>
<organism evidence="1 2">
    <name type="scientific">Schaalia hyovaginalis</name>
    <dbReference type="NCBI Taxonomy" id="29316"/>
    <lineage>
        <taxon>Bacteria</taxon>
        <taxon>Bacillati</taxon>
        <taxon>Actinomycetota</taxon>
        <taxon>Actinomycetes</taxon>
        <taxon>Actinomycetales</taxon>
        <taxon>Actinomycetaceae</taxon>
        <taxon>Schaalia</taxon>
    </lineage>
</organism>
<dbReference type="Proteomes" id="UP000617426">
    <property type="component" value="Unassembled WGS sequence"/>
</dbReference>
<keyword evidence="2" id="KW-1185">Reference proteome</keyword>
<accession>A0A923E5A0</accession>
<keyword evidence="1" id="KW-0378">Hydrolase</keyword>
<sequence>MRTSLVHRATRGPAPWWHSSTIFVPPQIMSERSMNEVEDSCRLAVSIGFDAALLSPAVSLFTTTTDALRALVDRGHAAGARVILRLPDRVFEGLGDPELDFDARRAAVLVLVRGAVEAGADGVDLHARADGLHGSAETVRTARGRFSELVRLVEAEAEAAGEAPLIVTAAIEGADAGELRSHLEEEWFHHLRWDALRDVAFESAALEEALVDSLDAHDRLGAVTAWAVPLPCAADAEGAARFLHAVSLPGALRAHGLFPIAEGGAGASQAQGDSAPESAACPELTIMGRALEIRASAKLATGSLGIVEGLPWSREGVSVHLNGPVMVVLNSCAEPVAVPRTAALLVSSAPAETTDDGRTLVPPCACAWFEAPRVRPVAAQFWD</sequence>
<evidence type="ECO:0000313" key="2">
    <source>
        <dbReference type="Proteomes" id="UP000617426"/>
    </source>
</evidence>
<proteinExistence type="predicted"/>
<dbReference type="EC" id="3.2.1.20" evidence="1"/>
<keyword evidence="1" id="KW-0326">Glycosidase</keyword>
<dbReference type="GO" id="GO:0004558">
    <property type="term" value="F:alpha-1,4-glucosidase activity"/>
    <property type="evidence" value="ECO:0007669"/>
    <property type="project" value="UniProtKB-EC"/>
</dbReference>
<comment type="caution">
    <text evidence="1">The sequence shown here is derived from an EMBL/GenBank/DDBJ whole genome shotgun (WGS) entry which is preliminary data.</text>
</comment>